<dbReference type="STRING" id="29561.MM26B8_04520"/>
<dbReference type="InterPro" id="IPR020081">
    <property type="entry name" value="SsrA-bd_prot_CS"/>
</dbReference>
<comment type="similarity">
    <text evidence="3">Belongs to the SmpB family.</text>
</comment>
<dbReference type="PROSITE" id="PS01317">
    <property type="entry name" value="SSRP"/>
    <property type="match status" value="1"/>
</dbReference>
<keyword evidence="2 3" id="KW-0694">RNA-binding</keyword>
<dbReference type="InterPro" id="IPR000037">
    <property type="entry name" value="SsrA-bd_prot"/>
</dbReference>
<dbReference type="EMBL" id="JZXN01000017">
    <property type="protein sequence ID" value="KKB26740.1"/>
    <property type="molecule type" value="Genomic_DNA"/>
</dbReference>
<keyword evidence="1 3" id="KW-0963">Cytoplasm</keyword>
<name>A0A0F5H0T7_9BACT</name>
<evidence type="ECO:0000313" key="5">
    <source>
        <dbReference type="Proteomes" id="UP000033750"/>
    </source>
</evidence>
<protein>
    <recommendedName>
        <fullName evidence="3">SsrA-binding protein</fullName>
    </recommendedName>
    <alternativeName>
        <fullName evidence="3">Small protein B</fullName>
    </alternativeName>
</protein>
<sequence>MKIISDNRRGLHGYKILETYECGLVLEGWEVKSARNQNVNLAFSYCFFRKNELFIHNANFKSYMLQKNDENRERKLLMHKNELIRLETKLSKLQSSTIIPTKIYLNNKNLIKIEIALVIGLNKSDKREAIKKKDNEMYIKKSKLYY</sequence>
<dbReference type="GO" id="GO:0070929">
    <property type="term" value="P:trans-translation"/>
    <property type="evidence" value="ECO:0007669"/>
    <property type="project" value="UniProtKB-UniRule"/>
</dbReference>
<dbReference type="NCBIfam" id="NF003843">
    <property type="entry name" value="PRK05422.1"/>
    <property type="match status" value="1"/>
</dbReference>
<comment type="function">
    <text evidence="3">Required for rescue of stalled ribosomes mediated by trans-translation. Binds to transfer-messenger RNA (tmRNA), required for stable association of tmRNA with ribosomes. tmRNA and SmpB together mimic tRNA shape, replacing the anticodon stem-loop with SmpB. tmRNA is encoded by the ssrA gene; the 2 termini fold to resemble tRNA(Ala) and it encodes a 'tag peptide', a short internal open reading frame. During trans-translation Ala-aminoacylated tmRNA acts like a tRNA, entering the A-site of stalled ribosomes, displacing the stalled mRNA. The ribosome then switches to translate the ORF on the tmRNA; the nascent peptide is terminated with the 'tag peptide' encoded by the tmRNA and targeted for degradation. The ribosome is freed to recommence translation, which seems to be the essential function of trans-translation.</text>
</comment>
<dbReference type="AlphaFoldDB" id="A0A0F5H0T7"/>
<dbReference type="HAMAP" id="MF_00023">
    <property type="entry name" value="SmpB"/>
    <property type="match status" value="1"/>
</dbReference>
<organism evidence="4 5">
    <name type="scientific">Mycoplasmopsis meleagridis ATCC 25294</name>
    <dbReference type="NCBI Taxonomy" id="1264554"/>
    <lineage>
        <taxon>Bacteria</taxon>
        <taxon>Bacillati</taxon>
        <taxon>Mycoplasmatota</taxon>
        <taxon>Mycoplasmoidales</taxon>
        <taxon>Metamycoplasmataceae</taxon>
        <taxon>Mycoplasmopsis</taxon>
    </lineage>
</organism>
<accession>A0A0F5H0T7</accession>
<comment type="caution">
    <text evidence="4">The sequence shown here is derived from an EMBL/GenBank/DDBJ whole genome shotgun (WGS) entry which is preliminary data.</text>
</comment>
<dbReference type="Proteomes" id="UP000033750">
    <property type="component" value="Unassembled WGS sequence"/>
</dbReference>
<dbReference type="GO" id="GO:0070930">
    <property type="term" value="P:trans-translation-dependent protein tagging"/>
    <property type="evidence" value="ECO:0007669"/>
    <property type="project" value="TreeGrafter"/>
</dbReference>
<dbReference type="PANTHER" id="PTHR30308:SF2">
    <property type="entry name" value="SSRA-BINDING PROTEIN"/>
    <property type="match status" value="1"/>
</dbReference>
<dbReference type="GO" id="GO:0003723">
    <property type="term" value="F:RNA binding"/>
    <property type="evidence" value="ECO:0007669"/>
    <property type="project" value="UniProtKB-UniRule"/>
</dbReference>
<dbReference type="CDD" id="cd09294">
    <property type="entry name" value="SmpB"/>
    <property type="match status" value="1"/>
</dbReference>
<reference evidence="4 5" key="1">
    <citation type="submission" date="2015-03" db="EMBL/GenBank/DDBJ databases">
        <title>Genome sequence of Mycoplasma meleagridis strain ATCC 25294.</title>
        <authorList>
            <person name="Yacoub E."/>
            <person name="Blanchard A."/>
            <person name="Sirand-Pugnet P."/>
            <person name="Mardassi B.B.A."/>
        </authorList>
    </citation>
    <scope>NUCLEOTIDE SEQUENCE [LARGE SCALE GENOMIC DNA]</scope>
    <source>
        <strain evidence="4 5">ATCC 25294</strain>
    </source>
</reference>
<comment type="subcellular location">
    <subcellularLocation>
        <location evidence="3">Cytoplasm</location>
    </subcellularLocation>
    <text evidence="3">The tmRNA-SmpB complex associates with stalled 70S ribosomes.</text>
</comment>
<evidence type="ECO:0000256" key="3">
    <source>
        <dbReference type="HAMAP-Rule" id="MF_00023"/>
    </source>
</evidence>
<proteinExistence type="inferred from homology"/>
<dbReference type="Pfam" id="PF01668">
    <property type="entry name" value="SmpB"/>
    <property type="match status" value="1"/>
</dbReference>
<evidence type="ECO:0000256" key="1">
    <source>
        <dbReference type="ARBA" id="ARBA00022490"/>
    </source>
</evidence>
<evidence type="ECO:0000313" key="4">
    <source>
        <dbReference type="EMBL" id="KKB26740.1"/>
    </source>
</evidence>
<dbReference type="OrthoDB" id="9805462at2"/>
<gene>
    <name evidence="3 4" type="primary">smpB</name>
    <name evidence="4" type="ORF">MMELEA_01230</name>
</gene>
<dbReference type="NCBIfam" id="TIGR00086">
    <property type="entry name" value="smpB"/>
    <property type="match status" value="1"/>
</dbReference>
<dbReference type="PANTHER" id="PTHR30308">
    <property type="entry name" value="TMRNA-BINDING COMPONENT OF TRANS-TRANSLATION TAGGING COMPLEX"/>
    <property type="match status" value="1"/>
</dbReference>
<dbReference type="InterPro" id="IPR023620">
    <property type="entry name" value="SmpB"/>
</dbReference>
<dbReference type="Gene3D" id="2.40.280.10">
    <property type="match status" value="1"/>
</dbReference>
<dbReference type="RefSeq" id="WP_046097076.1">
    <property type="nucleotide sequence ID" value="NZ_JZXN01000017.1"/>
</dbReference>
<dbReference type="SUPFAM" id="SSF74982">
    <property type="entry name" value="Small protein B (SmpB)"/>
    <property type="match status" value="1"/>
</dbReference>
<keyword evidence="5" id="KW-1185">Reference proteome</keyword>
<dbReference type="PATRIC" id="fig|1264554.4.peg.155"/>
<dbReference type="GO" id="GO:0005829">
    <property type="term" value="C:cytosol"/>
    <property type="evidence" value="ECO:0007669"/>
    <property type="project" value="TreeGrafter"/>
</dbReference>
<evidence type="ECO:0000256" key="2">
    <source>
        <dbReference type="ARBA" id="ARBA00022884"/>
    </source>
</evidence>